<dbReference type="AlphaFoldDB" id="A0A6I3LNW2"/>
<dbReference type="Gene3D" id="2.40.128.270">
    <property type="match status" value="1"/>
</dbReference>
<protein>
    <submittedName>
        <fullName evidence="3">META domain-containing protein</fullName>
    </submittedName>
</protein>
<evidence type="ECO:0000313" key="3">
    <source>
        <dbReference type="EMBL" id="MTG97862.1"/>
    </source>
</evidence>
<reference evidence="3 4" key="1">
    <citation type="submission" date="2019-11" db="EMBL/GenBank/DDBJ databases">
        <title>Genome of Strain BIT-d1.</title>
        <authorList>
            <person name="Yang Y."/>
        </authorList>
    </citation>
    <scope>NUCLEOTIDE SEQUENCE [LARGE SCALE GENOMIC DNA]</scope>
    <source>
        <strain evidence="3 4">BIT-d1</strain>
    </source>
</reference>
<dbReference type="InterPro" id="IPR005184">
    <property type="entry name" value="DUF306_Meta_HslJ"/>
</dbReference>
<dbReference type="InterPro" id="IPR038670">
    <property type="entry name" value="HslJ-like_sf"/>
</dbReference>
<proteinExistence type="predicted"/>
<evidence type="ECO:0000259" key="2">
    <source>
        <dbReference type="Pfam" id="PF03724"/>
    </source>
</evidence>
<accession>A0A6I3LNW2</accession>
<keyword evidence="4" id="KW-1185">Reference proteome</keyword>
<dbReference type="OrthoDB" id="880459at2"/>
<comment type="caution">
    <text evidence="3">The sequence shown here is derived from an EMBL/GenBank/DDBJ whole genome shotgun (WGS) entry which is preliminary data.</text>
</comment>
<feature type="signal peptide" evidence="1">
    <location>
        <begin position="1"/>
        <end position="20"/>
    </location>
</feature>
<sequence length="279" mass="32729">MKHFLILFALLCSTPPSVFAQIDKNSIASHIEEKTNDIYRTKWVLQKINNQEVNSEQPIYIRIDDSNFKIHGNNGCNIFQISIKSLKKFNHNPIKIKTRKSIATNHKCVDSLFTKDCDILSLLTKAKFTISKQNNDELTLLTKDKTELSFVREDENPMLKYMGKYAWKLIQYKGDSDKDFSEYLIFDFQKQTVTGYNKNAYFEVKFSINKKKTKITFYDVFLLKNIHTIDKQSQNFISLLSNKTYYFDIAEQTLNLYENNKIILMFGIIEKEIIKSITN</sequence>
<gene>
    <name evidence="3" type="ORF">GJV76_06855</name>
</gene>
<feature type="domain" description="DUF306" evidence="2">
    <location>
        <begin position="37"/>
        <end position="148"/>
    </location>
</feature>
<organism evidence="3 4">
    <name type="scientific">Myroides albus</name>
    <dbReference type="NCBI Taxonomy" id="2562892"/>
    <lineage>
        <taxon>Bacteria</taxon>
        <taxon>Pseudomonadati</taxon>
        <taxon>Bacteroidota</taxon>
        <taxon>Flavobacteriia</taxon>
        <taxon>Flavobacteriales</taxon>
        <taxon>Flavobacteriaceae</taxon>
        <taxon>Myroides</taxon>
    </lineage>
</organism>
<keyword evidence="1" id="KW-0732">Signal</keyword>
<evidence type="ECO:0000313" key="4">
    <source>
        <dbReference type="Proteomes" id="UP000438760"/>
    </source>
</evidence>
<dbReference type="EMBL" id="WMJX01000010">
    <property type="protein sequence ID" value="MTG97862.1"/>
    <property type="molecule type" value="Genomic_DNA"/>
</dbReference>
<evidence type="ECO:0000256" key="1">
    <source>
        <dbReference type="SAM" id="SignalP"/>
    </source>
</evidence>
<feature type="chain" id="PRO_5026070122" evidence="1">
    <location>
        <begin position="21"/>
        <end position="279"/>
    </location>
</feature>
<dbReference type="RefSeq" id="WP_155091902.1">
    <property type="nucleotide sequence ID" value="NZ_CP102754.1"/>
</dbReference>
<dbReference type="Pfam" id="PF03724">
    <property type="entry name" value="META"/>
    <property type="match status" value="1"/>
</dbReference>
<dbReference type="Proteomes" id="UP000438760">
    <property type="component" value="Unassembled WGS sequence"/>
</dbReference>
<name>A0A6I3LNW2_9FLAO</name>